<keyword evidence="1" id="KW-1133">Transmembrane helix</keyword>
<dbReference type="SUPFAM" id="SSF82714">
    <property type="entry name" value="Multidrug efflux transporter AcrB TolC docking domain, DN and DC subdomains"/>
    <property type="match status" value="2"/>
</dbReference>
<sequence>MNISDISIKRPTIPLVLLIITLLAGLFLGTKLKYELIPDISAPVVVVTTVYPGAGASDIEKSVTIPLENALAQVEGIDEIISASMEGVSSVRLMMSMDIAPKDALQDVKAKLDKIRRTLPKDIYEPSVSAIDLSELPIITIGATSALSNTDFFDLIDKTIQPTLSQIKGVANVNMVGGMQKEIKVNIDKNKLDAFNLTIKQVVQLVGASNIEFPAGKIEDEQTQMKVRLSGKYQSIDQLRKTVAGYSNTGNAIYLEEIADVYEGISDIKTIAKINGVEAIGIEVSKQKEANAVDVSRLVQEKLEQLKVDYADSGLDFTIANDNSVFTLNAANAVGKDLMMAIILVSLIMLLFLKSYRNTLFVLVTIPTSLIGTFIVMYLLDFSLDLISLTSLSLVVGTVVDDAIVIIENIHRHMEMGKNRFDATKDSMKEIGLTLVSTTAVLSAVFIPISMVTGITGQILHEYAIVIVASMLFSLLFTFTLVPLLTSRYAKIETPKKNAVSKVLDGFEKLLEKFAVWITNMLKWALHHKMLTTGFVIVAFVLSVWLIPAGFIGTSFMESGDRGNAILRIELPKSTKIHENLKVTSQVEELILSQPEVENLYTTIGKRTGNAIATDNSTPYFTEFNVIFVPLEEREMSSQNIARTLRAKIEETVPGIKVSAANVNIMGNEDIPIKFYVKGSNIDSIYKASEMFCDLLRSIEGTTEVENSLNFGNPEYQVFFDREKLAYYGLTIGEISKDIQLAFAGNTDNKYRIGDNEYDINIRLDEFNRKDKSDLESLKFKTHKGIVTLSQFATIEQGLGPSVLERYNRGSSATITCQLVGVSQGTATEQFENLVEQANFPQGTSHEYSKMSKMMSESFASLAIAFIAAILFMYLIMVLLYNNWLHPFVVLFTIPLAIIGALFALALANENLSLFTILGIIMLAGLVAKNAILVIDFANDLIKEGKALVDAILEAVLLRFRAILMTNISMIIGLIPLAVSASAGAEWKNGIGWVLIGGLTVSMFLSMIIVPMIYYTFEKLKIKIMGQAKGM</sequence>
<feature type="transmembrane region" description="Helical" evidence="1">
    <location>
        <begin position="431"/>
        <end position="451"/>
    </location>
</feature>
<feature type="transmembrane region" description="Helical" evidence="1">
    <location>
        <begin position="386"/>
        <end position="410"/>
    </location>
</feature>
<feature type="transmembrane region" description="Helical" evidence="1">
    <location>
        <begin position="463"/>
        <end position="486"/>
    </location>
</feature>
<dbReference type="InterPro" id="IPR001036">
    <property type="entry name" value="Acrflvin-R"/>
</dbReference>
<dbReference type="Gene3D" id="1.20.1640.10">
    <property type="entry name" value="Multidrug efflux transporter AcrB transmembrane domain"/>
    <property type="match status" value="2"/>
</dbReference>
<evidence type="ECO:0000256" key="1">
    <source>
        <dbReference type="SAM" id="Phobius"/>
    </source>
</evidence>
<dbReference type="InterPro" id="IPR027463">
    <property type="entry name" value="AcrB_DN_DC_subdom"/>
</dbReference>
<feature type="transmembrane region" description="Helical" evidence="1">
    <location>
        <begin position="991"/>
        <end position="1017"/>
    </location>
</feature>
<feature type="transmembrane region" description="Helical" evidence="1">
    <location>
        <begin position="360"/>
        <end position="380"/>
    </location>
</feature>
<dbReference type="EMBL" id="QAAD01000031">
    <property type="protein sequence ID" value="PTN04482.1"/>
    <property type="molecule type" value="Genomic_DNA"/>
</dbReference>
<keyword evidence="3" id="KW-1185">Reference proteome</keyword>
<dbReference type="Gene3D" id="3.30.2090.10">
    <property type="entry name" value="Multidrug efflux transporter AcrB TolC docking domain, DN and DC subdomains"/>
    <property type="match status" value="2"/>
</dbReference>
<dbReference type="OrthoDB" id="9758940at2"/>
<dbReference type="Gene3D" id="3.30.70.1320">
    <property type="entry name" value="Multidrug efflux transporter AcrB pore domain like"/>
    <property type="match status" value="1"/>
</dbReference>
<feature type="transmembrane region" description="Helical" evidence="1">
    <location>
        <begin position="859"/>
        <end position="881"/>
    </location>
</feature>
<dbReference type="PANTHER" id="PTHR32063:SF0">
    <property type="entry name" value="SWARMING MOTILITY PROTEIN SWRC"/>
    <property type="match status" value="1"/>
</dbReference>
<dbReference type="SUPFAM" id="SSF82866">
    <property type="entry name" value="Multidrug efflux transporter AcrB transmembrane domain"/>
    <property type="match status" value="2"/>
</dbReference>
<organism evidence="2 3">
    <name type="scientific">Mangrovibacterium marinum</name>
    <dbReference type="NCBI Taxonomy" id="1639118"/>
    <lineage>
        <taxon>Bacteria</taxon>
        <taxon>Pseudomonadati</taxon>
        <taxon>Bacteroidota</taxon>
        <taxon>Bacteroidia</taxon>
        <taxon>Marinilabiliales</taxon>
        <taxon>Prolixibacteraceae</taxon>
        <taxon>Mangrovibacterium</taxon>
    </lineage>
</organism>
<dbReference type="AlphaFoldDB" id="A0A2T5BX69"/>
<gene>
    <name evidence="2" type="ORF">C8N47_13117</name>
</gene>
<comment type="caution">
    <text evidence="2">The sequence shown here is derived from an EMBL/GenBank/DDBJ whole genome shotgun (WGS) entry which is preliminary data.</text>
</comment>
<protein>
    <submittedName>
        <fullName evidence="2">HAE1 family hydrophobic/amphiphilic exporter-1</fullName>
    </submittedName>
</protein>
<dbReference type="RefSeq" id="WP_107823869.1">
    <property type="nucleotide sequence ID" value="NZ_QAAD01000031.1"/>
</dbReference>
<keyword evidence="1" id="KW-0472">Membrane</keyword>
<feature type="transmembrane region" description="Helical" evidence="1">
    <location>
        <begin position="914"/>
        <end position="935"/>
    </location>
</feature>
<feature type="transmembrane region" description="Helical" evidence="1">
    <location>
        <begin position="12"/>
        <end position="30"/>
    </location>
</feature>
<feature type="transmembrane region" description="Helical" evidence="1">
    <location>
        <begin position="956"/>
        <end position="979"/>
    </location>
</feature>
<feature type="transmembrane region" description="Helical" evidence="1">
    <location>
        <begin position="333"/>
        <end position="353"/>
    </location>
</feature>
<dbReference type="Gene3D" id="3.30.70.1430">
    <property type="entry name" value="Multidrug efflux transporter AcrB pore domain"/>
    <property type="match status" value="2"/>
</dbReference>
<feature type="transmembrane region" description="Helical" evidence="1">
    <location>
        <begin position="888"/>
        <end position="908"/>
    </location>
</feature>
<name>A0A2T5BX69_9BACT</name>
<accession>A0A2T5BX69</accession>
<proteinExistence type="predicted"/>
<dbReference type="SUPFAM" id="SSF82693">
    <property type="entry name" value="Multidrug efflux transporter AcrB pore domain, PN1, PN2, PC1 and PC2 subdomains"/>
    <property type="match status" value="3"/>
</dbReference>
<evidence type="ECO:0000313" key="2">
    <source>
        <dbReference type="EMBL" id="PTN04482.1"/>
    </source>
</evidence>
<dbReference type="PANTHER" id="PTHR32063">
    <property type="match status" value="1"/>
</dbReference>
<keyword evidence="1" id="KW-0812">Transmembrane</keyword>
<dbReference type="Pfam" id="PF00873">
    <property type="entry name" value="ACR_tran"/>
    <property type="match status" value="1"/>
</dbReference>
<reference evidence="2 3" key="1">
    <citation type="submission" date="2018-04" db="EMBL/GenBank/DDBJ databases">
        <title>Genomic Encyclopedia of Archaeal and Bacterial Type Strains, Phase II (KMG-II): from individual species to whole genera.</title>
        <authorList>
            <person name="Goeker M."/>
        </authorList>
    </citation>
    <scope>NUCLEOTIDE SEQUENCE [LARGE SCALE GENOMIC DNA]</scope>
    <source>
        <strain evidence="2 3">DSM 28823</strain>
    </source>
</reference>
<dbReference type="PRINTS" id="PR00702">
    <property type="entry name" value="ACRIFLAVINRP"/>
</dbReference>
<dbReference type="Proteomes" id="UP000243525">
    <property type="component" value="Unassembled WGS sequence"/>
</dbReference>
<dbReference type="GO" id="GO:0005886">
    <property type="term" value="C:plasma membrane"/>
    <property type="evidence" value="ECO:0007669"/>
    <property type="project" value="TreeGrafter"/>
</dbReference>
<feature type="transmembrane region" description="Helical" evidence="1">
    <location>
        <begin position="530"/>
        <end position="552"/>
    </location>
</feature>
<evidence type="ECO:0000313" key="3">
    <source>
        <dbReference type="Proteomes" id="UP000243525"/>
    </source>
</evidence>
<dbReference type="GO" id="GO:0042910">
    <property type="term" value="F:xenobiotic transmembrane transporter activity"/>
    <property type="evidence" value="ECO:0007669"/>
    <property type="project" value="TreeGrafter"/>
</dbReference>
<dbReference type="Gene3D" id="3.30.70.1440">
    <property type="entry name" value="Multidrug efflux transporter AcrB pore domain"/>
    <property type="match status" value="1"/>
</dbReference>